<reference evidence="3" key="1">
    <citation type="journal article" date="2020" name="bioRxiv">
        <title>Whole genome comparisons of ergot fungi reveals the divergence and evolution of species within the genus Claviceps are the result of varying mechanisms driving genome evolution and host range expansion.</title>
        <authorList>
            <person name="Wyka S.A."/>
            <person name="Mondo S.J."/>
            <person name="Liu M."/>
            <person name="Dettman J."/>
            <person name="Nalam V."/>
            <person name="Broders K.D."/>
        </authorList>
    </citation>
    <scope>NUCLEOTIDE SEQUENCE</scope>
    <source>
        <strain evidence="3">CCC 489</strain>
    </source>
</reference>
<keyword evidence="2" id="KW-0472">Membrane</keyword>
<dbReference type="Proteomes" id="UP000811619">
    <property type="component" value="Unassembled WGS sequence"/>
</dbReference>
<evidence type="ECO:0000313" key="4">
    <source>
        <dbReference type="Proteomes" id="UP000811619"/>
    </source>
</evidence>
<evidence type="ECO:0000313" key="3">
    <source>
        <dbReference type="EMBL" id="KAG5923711.1"/>
    </source>
</evidence>
<feature type="region of interest" description="Disordered" evidence="1">
    <location>
        <begin position="1"/>
        <end position="21"/>
    </location>
</feature>
<accession>A0A8K0NGQ3</accession>
<dbReference type="EMBL" id="SRPY01000439">
    <property type="protein sequence ID" value="KAG5923711.1"/>
    <property type="molecule type" value="Genomic_DNA"/>
</dbReference>
<organism evidence="3 4">
    <name type="scientific">Claviceps africana</name>
    <dbReference type="NCBI Taxonomy" id="83212"/>
    <lineage>
        <taxon>Eukaryota</taxon>
        <taxon>Fungi</taxon>
        <taxon>Dikarya</taxon>
        <taxon>Ascomycota</taxon>
        <taxon>Pezizomycotina</taxon>
        <taxon>Sordariomycetes</taxon>
        <taxon>Hypocreomycetidae</taxon>
        <taxon>Hypocreales</taxon>
        <taxon>Clavicipitaceae</taxon>
        <taxon>Claviceps</taxon>
    </lineage>
</organism>
<proteinExistence type="predicted"/>
<feature type="compositionally biased region" description="Basic and acidic residues" evidence="1">
    <location>
        <begin position="10"/>
        <end position="21"/>
    </location>
</feature>
<feature type="transmembrane region" description="Helical" evidence="2">
    <location>
        <begin position="41"/>
        <end position="63"/>
    </location>
</feature>
<name>A0A8K0NGQ3_9HYPO</name>
<protein>
    <submittedName>
        <fullName evidence="3">Uncharacterized protein</fullName>
    </submittedName>
</protein>
<keyword evidence="4" id="KW-1185">Reference proteome</keyword>
<evidence type="ECO:0000256" key="2">
    <source>
        <dbReference type="SAM" id="Phobius"/>
    </source>
</evidence>
<sequence>MDLESQNGSLRKESRGSRCSRDKADRLPLLVRLVVKLTRGLFALVLCLLTVLFNCLAGVRASILSGE</sequence>
<dbReference type="AlphaFoldDB" id="A0A8K0NGQ3"/>
<comment type="caution">
    <text evidence="3">The sequence shown here is derived from an EMBL/GenBank/DDBJ whole genome shotgun (WGS) entry which is preliminary data.</text>
</comment>
<gene>
    <name evidence="3" type="ORF">E4U42_004863</name>
</gene>
<evidence type="ECO:0000256" key="1">
    <source>
        <dbReference type="SAM" id="MobiDB-lite"/>
    </source>
</evidence>
<keyword evidence="2" id="KW-0812">Transmembrane</keyword>
<keyword evidence="2" id="KW-1133">Transmembrane helix</keyword>